<name>A0ABS1RDM5_9RHOB</name>
<dbReference type="RefSeq" id="WP_075787096.1">
    <property type="nucleotide sequence ID" value="NZ_JAESIL010000006.1"/>
</dbReference>
<dbReference type="Gene3D" id="2.60.40.2700">
    <property type="match status" value="1"/>
</dbReference>
<evidence type="ECO:0000313" key="2">
    <source>
        <dbReference type="Proteomes" id="UP000635853"/>
    </source>
</evidence>
<gene>
    <name evidence="1" type="ORF">JMJ92_02575</name>
</gene>
<keyword evidence="2" id="KW-1185">Reference proteome</keyword>
<evidence type="ECO:0000313" key="1">
    <source>
        <dbReference type="EMBL" id="MBL3577047.1"/>
    </source>
</evidence>
<reference evidence="2" key="1">
    <citation type="submission" date="2021-01" db="EMBL/GenBank/DDBJ databases">
        <title>Draft genomes of Rhodovulum sulfidophilum.</title>
        <authorList>
            <person name="Guzman M.S."/>
        </authorList>
    </citation>
    <scope>NUCLEOTIDE SEQUENCE [LARGE SCALE GENOMIC DNA]</scope>
    <source>
        <strain evidence="2">AB19</strain>
    </source>
</reference>
<proteinExistence type="predicted"/>
<dbReference type="EMBL" id="JAESIL010000006">
    <property type="protein sequence ID" value="MBL3577047.1"/>
    <property type="molecule type" value="Genomic_DNA"/>
</dbReference>
<dbReference type="Proteomes" id="UP000635853">
    <property type="component" value="Unassembled WGS sequence"/>
</dbReference>
<comment type="caution">
    <text evidence="1">The sequence shown here is derived from an EMBL/GenBank/DDBJ whole genome shotgun (WGS) entry which is preliminary data.</text>
</comment>
<protein>
    <submittedName>
        <fullName evidence="1">Uncharacterized protein</fullName>
    </submittedName>
</protein>
<accession>A0ABS1RDM5</accession>
<organism evidence="1 2">
    <name type="scientific">Rhodovulum visakhapatnamense</name>
    <dbReference type="NCBI Taxonomy" id="364297"/>
    <lineage>
        <taxon>Bacteria</taxon>
        <taxon>Pseudomonadati</taxon>
        <taxon>Pseudomonadota</taxon>
        <taxon>Alphaproteobacteria</taxon>
        <taxon>Rhodobacterales</taxon>
        <taxon>Paracoccaceae</taxon>
        <taxon>Rhodovulum</taxon>
    </lineage>
</organism>
<sequence>MPITAVAGTDIVLTASDASHPTGAFSASSSPVTVSAAATLSIDTAPAFATGVAMVEGNVLTIVPGTVSGGDATNSYEIKRQSDGLVLQSSASLAFTIPATANGDQLVITQTATPAGSGAPVSRDSAASATVAALTFTYVDNGDGTFGFTFTDGATSTVAATIPAPSVYAGTYPLDLGDLMIRPFAAARPAISGTPAVGQPLTGTPFLWLYAASLGALSVARQWFKDSGAISGQTGATYTVQAGDAGASLQYAESGSQTGATTRLAFSPAVAIPSSGPTPVISSLAVTRVNYDVVSITANATNVVDGDLYAVASLDLYEPSARQIEAGTDGNDQDVDSGSVAVSATGTTGAILLDLGVGIEDCELAVAQVSAADLASNVLGTVVSLPGPTASGGSNLTYGPIYDPSIWTTVTDGPNLTYGV</sequence>